<dbReference type="GO" id="GO:0006520">
    <property type="term" value="P:amino acid metabolic process"/>
    <property type="evidence" value="ECO:0007669"/>
    <property type="project" value="InterPro"/>
</dbReference>
<dbReference type="Pfam" id="PF02812">
    <property type="entry name" value="ELFV_dehydrog_N"/>
    <property type="match status" value="1"/>
</dbReference>
<evidence type="ECO:0000259" key="4">
    <source>
        <dbReference type="SMART" id="SM00839"/>
    </source>
</evidence>
<evidence type="ECO:0000256" key="2">
    <source>
        <dbReference type="ARBA" id="ARBA00023002"/>
    </source>
</evidence>
<dbReference type="AlphaFoldDB" id="A0A381P769"/>
<comment type="similarity">
    <text evidence="1">Belongs to the Glu/Leu/Phe/Val dehydrogenases family.</text>
</comment>
<dbReference type="Gene3D" id="3.40.50.720">
    <property type="entry name" value="NAD(P)-binding Rossmann-like Domain"/>
    <property type="match status" value="1"/>
</dbReference>
<proteinExistence type="inferred from homology"/>
<dbReference type="FunFam" id="3.40.50.10860:FF:000010">
    <property type="entry name" value="Leucine dehydrogenase"/>
    <property type="match status" value="1"/>
</dbReference>
<reference evidence="5" key="1">
    <citation type="submission" date="2018-05" db="EMBL/GenBank/DDBJ databases">
        <authorList>
            <person name="Lanie J.A."/>
            <person name="Ng W.-L."/>
            <person name="Kazmierczak K.M."/>
            <person name="Andrzejewski T.M."/>
            <person name="Davidsen T.M."/>
            <person name="Wayne K.J."/>
            <person name="Tettelin H."/>
            <person name="Glass J.I."/>
            <person name="Rusch D."/>
            <person name="Podicherti R."/>
            <person name="Tsui H.-C.T."/>
            <person name="Winkler M.E."/>
        </authorList>
    </citation>
    <scope>NUCLEOTIDE SEQUENCE</scope>
</reference>
<organism evidence="5">
    <name type="scientific">marine metagenome</name>
    <dbReference type="NCBI Taxonomy" id="408172"/>
    <lineage>
        <taxon>unclassified sequences</taxon>
        <taxon>metagenomes</taxon>
        <taxon>ecological metagenomes</taxon>
    </lineage>
</organism>
<accession>A0A381P769</accession>
<dbReference type="SUPFAM" id="SSF53223">
    <property type="entry name" value="Aminoacid dehydrogenase-like, N-terminal domain"/>
    <property type="match status" value="1"/>
</dbReference>
<dbReference type="Pfam" id="PF00208">
    <property type="entry name" value="ELFV_dehydrog"/>
    <property type="match status" value="1"/>
</dbReference>
<gene>
    <name evidence="5" type="ORF">METZ01_LOCUS15639</name>
</gene>
<dbReference type="PRINTS" id="PR00082">
    <property type="entry name" value="GLFDHDRGNASE"/>
</dbReference>
<sequence length="349" mass="37645">VEIFETMAHKGHDQLVFWSDVANGYRGIIAIHDTTLGPALGGTRFWNYGSEEEAITDVLRLSRGMTYKAAITGLALGGGKSVIIGDHHTTEREAIFRAHGRAIDSLGGRYITAADVGTSIDDMEYLRKETQWVTGLRGRSGDPAPITAFGVCQGMKACARFRYGEESLEGRYVVVQGLGRVGYHLCQYLAEEGARLSVSDIEDDRVQKVVADFGATAVAPDDVYGTCADIFSPCALGAVINDDTLDALKVDIIAGSANNQLAEPRHGQALHEKGIVYAPDYVINAGGICSVYGELEGWTAERSMEKAGGIYECLFEVLGHALAEDIPTSQAADIMAHQRIAEARRVRDS</sequence>
<evidence type="ECO:0000256" key="1">
    <source>
        <dbReference type="ARBA" id="ARBA00006382"/>
    </source>
</evidence>
<dbReference type="Gene3D" id="3.40.50.10860">
    <property type="entry name" value="Leucine Dehydrogenase, chain A, domain 1"/>
    <property type="match status" value="1"/>
</dbReference>
<dbReference type="PANTHER" id="PTHR42722:SF1">
    <property type="entry name" value="VALINE DEHYDROGENASE"/>
    <property type="match status" value="1"/>
</dbReference>
<dbReference type="SMART" id="SM00839">
    <property type="entry name" value="ELFV_dehydrog"/>
    <property type="match status" value="1"/>
</dbReference>
<dbReference type="GO" id="GO:0016639">
    <property type="term" value="F:oxidoreductase activity, acting on the CH-NH2 group of donors, NAD or NADP as acceptor"/>
    <property type="evidence" value="ECO:0007669"/>
    <property type="project" value="InterPro"/>
</dbReference>
<dbReference type="InterPro" id="IPR046346">
    <property type="entry name" value="Aminoacid_DH-like_N_sf"/>
</dbReference>
<dbReference type="SUPFAM" id="SSF51735">
    <property type="entry name" value="NAD(P)-binding Rossmann-fold domains"/>
    <property type="match status" value="1"/>
</dbReference>
<name>A0A381P769_9ZZZZ</name>
<feature type="non-terminal residue" evidence="5">
    <location>
        <position position="1"/>
    </location>
</feature>
<dbReference type="InterPro" id="IPR016211">
    <property type="entry name" value="Glu/Phe/Leu/Val/Trp_DH_bac/arc"/>
</dbReference>
<evidence type="ECO:0000313" key="5">
    <source>
        <dbReference type="EMBL" id="SUZ62785.1"/>
    </source>
</evidence>
<evidence type="ECO:0000256" key="3">
    <source>
        <dbReference type="ARBA" id="ARBA00023027"/>
    </source>
</evidence>
<dbReference type="PIRSF" id="PIRSF000188">
    <property type="entry name" value="Phe_leu_dh"/>
    <property type="match status" value="1"/>
</dbReference>
<feature type="domain" description="Glutamate/phenylalanine/leucine/valine/L-tryptophan dehydrogenase C-terminal" evidence="4">
    <location>
        <begin position="141"/>
        <end position="348"/>
    </location>
</feature>
<dbReference type="EMBL" id="UINC01000888">
    <property type="protein sequence ID" value="SUZ62785.1"/>
    <property type="molecule type" value="Genomic_DNA"/>
</dbReference>
<dbReference type="InterPro" id="IPR006096">
    <property type="entry name" value="Glu/Leu/Phe/Val/Trp_DH_C"/>
</dbReference>
<keyword evidence="3" id="KW-0520">NAD</keyword>
<dbReference type="InterPro" id="IPR006097">
    <property type="entry name" value="Glu/Leu/Phe/Val/Trp_DH_dimer"/>
</dbReference>
<keyword evidence="2" id="KW-0560">Oxidoreductase</keyword>
<dbReference type="InterPro" id="IPR006095">
    <property type="entry name" value="Glu/Leu/Phe/Val/Trp_DH"/>
</dbReference>
<dbReference type="InterPro" id="IPR036291">
    <property type="entry name" value="NAD(P)-bd_dom_sf"/>
</dbReference>
<dbReference type="PANTHER" id="PTHR42722">
    <property type="entry name" value="LEUCINE DEHYDROGENASE"/>
    <property type="match status" value="1"/>
</dbReference>
<dbReference type="CDD" id="cd01075">
    <property type="entry name" value="NAD_bind_Leu_Phe_Val_DH"/>
    <property type="match status" value="1"/>
</dbReference>
<protein>
    <recommendedName>
        <fullName evidence="4">Glutamate/phenylalanine/leucine/valine/L-tryptophan dehydrogenase C-terminal domain-containing protein</fullName>
    </recommendedName>
</protein>